<feature type="compositionally biased region" description="Basic and acidic residues" evidence="1">
    <location>
        <begin position="1"/>
        <end position="16"/>
    </location>
</feature>
<accession>A0A3S0NWQ5</accession>
<dbReference type="AlphaFoldDB" id="A0A3S0NWQ5"/>
<feature type="region of interest" description="Disordered" evidence="1">
    <location>
        <begin position="1"/>
        <end position="47"/>
    </location>
</feature>
<reference evidence="2" key="1">
    <citation type="submission" date="2018-12" db="EMBL/GenBank/DDBJ databases">
        <authorList>
            <person name="Jadhav K."/>
            <person name="Kushwaha B."/>
            <person name="Jadhav I."/>
        </authorList>
    </citation>
    <scope>NUCLEOTIDE SEQUENCE [LARGE SCALE GENOMIC DNA]</scope>
    <source>
        <strain evidence="2">SBS 10</strain>
    </source>
</reference>
<sequence length="105" mass="11085">MSQYEPLRRRVDDNDVPKPQPGSLLAGHAAAGADPMPSIAGGGPTAAGVSFGSALPAAAHDDHILEDMGHCRDDILWALRLPLRWMPCMPLRNGRPSPGKCQPPG</sequence>
<name>A0A3S0NWQ5_9GAMM</name>
<evidence type="ECO:0000256" key="1">
    <source>
        <dbReference type="SAM" id="MobiDB-lite"/>
    </source>
</evidence>
<proteinExistence type="predicted"/>
<feature type="compositionally biased region" description="Low complexity" evidence="1">
    <location>
        <begin position="24"/>
        <end position="33"/>
    </location>
</feature>
<gene>
    <name evidence="2" type="ORF">DSL92_07185</name>
</gene>
<dbReference type="EMBL" id="RXHI01000022">
    <property type="protein sequence ID" value="RUA22178.1"/>
    <property type="molecule type" value="Genomic_DNA"/>
</dbReference>
<evidence type="ECO:0000313" key="2">
    <source>
        <dbReference type="EMBL" id="RUA22178.1"/>
    </source>
</evidence>
<organism evidence="2">
    <name type="scientific">Billgrantia gudaonensis</name>
    <dbReference type="NCBI Taxonomy" id="376427"/>
    <lineage>
        <taxon>Bacteria</taxon>
        <taxon>Pseudomonadati</taxon>
        <taxon>Pseudomonadota</taxon>
        <taxon>Gammaproteobacteria</taxon>
        <taxon>Oceanospirillales</taxon>
        <taxon>Halomonadaceae</taxon>
        <taxon>Billgrantia</taxon>
    </lineage>
</organism>
<comment type="caution">
    <text evidence="2">The sequence shown here is derived from an EMBL/GenBank/DDBJ whole genome shotgun (WGS) entry which is preliminary data.</text>
</comment>
<protein>
    <submittedName>
        <fullName evidence="2">Uncharacterized protein</fullName>
    </submittedName>
</protein>